<evidence type="ECO:0000259" key="9">
    <source>
        <dbReference type="PROSITE" id="PS50887"/>
    </source>
</evidence>
<keyword evidence="3" id="KW-1003">Cell membrane</keyword>
<sequence>MAVRTPCCGPAGKGGNAQVAHRAQSQGRRWRRNVRHAGAGVARYVGNHPVLAGLAGTLVAFAMAGLTLLTLFNGRTDALDHARETSQNLVSTVSGDLERNVEIYALSLQAMVDGAEHHLSAGLPPNVQRAVLFDRATTAAYLGGAYIVGAKGEVIASQSGEINANVFFTDRDYFVVHQRNPAVGLYLSHPFRSRVRDGKLSIGLTRRINDEHGRFAGVALLAIRIEYFQRLLERISVGKQGSVFIAMDDGTLIARKPYSPRDIGASIAGSPTFIRMAAEGAGSYVASSAVDGVQRMYTYAHVPGTPLIAVVAPAVDDVLAPWRHRALISGALTLTFGAVFVVVSWLLAFALRGKLQAQAALTRLAATDPLTGLANRRVLDRRLDEEWRRARRTGQPLSALFIDIDHFKRFNDTYGHASGDEALSAVAECIATTVRRAVDVVARYGGEEFAVILPDTSADGALAVAEKIRRRVQTHDILHGGDGSRTVTVSVGCATSVPAQGENALDLLAAADRQLYLAKAAGRNRVAGGQVAAGSEAQDSPSQA</sequence>
<comment type="caution">
    <text evidence="10">The sequence shown here is derived from an EMBL/GenBank/DDBJ whole genome shotgun (WGS) entry which is preliminary data.</text>
</comment>
<dbReference type="InterPro" id="IPR000160">
    <property type="entry name" value="GGDEF_dom"/>
</dbReference>
<accession>A0ABV3W7T8</accession>
<dbReference type="InterPro" id="IPR033479">
    <property type="entry name" value="dCache_1"/>
</dbReference>
<feature type="transmembrane region" description="Helical" evidence="8">
    <location>
        <begin position="50"/>
        <end position="72"/>
    </location>
</feature>
<dbReference type="InterPro" id="IPR043128">
    <property type="entry name" value="Rev_trsase/Diguanyl_cyclase"/>
</dbReference>
<gene>
    <name evidence="10" type="ORF">AB3X84_04115</name>
</gene>
<dbReference type="Gene3D" id="3.30.70.270">
    <property type="match status" value="1"/>
</dbReference>
<evidence type="ECO:0000256" key="2">
    <source>
        <dbReference type="ARBA" id="ARBA00012528"/>
    </source>
</evidence>
<evidence type="ECO:0000256" key="6">
    <source>
        <dbReference type="ARBA" id="ARBA00023136"/>
    </source>
</evidence>
<dbReference type="SMART" id="SM00267">
    <property type="entry name" value="GGDEF"/>
    <property type="match status" value="1"/>
</dbReference>
<reference evidence="10 11" key="1">
    <citation type="submission" date="2024-07" db="EMBL/GenBank/DDBJ databases">
        <title>A survey of Mimosa microsymbionts across Brazilian biomes reveals a high diversity of Paraburkholderia nodulating endemic species, but also that Cupriavidus is common as a symbiont of widespread species.</title>
        <authorList>
            <person name="Rouws L."/>
            <person name="Barauna A."/>
            <person name="Beukes C."/>
            <person name="Rouws J.R.C."/>
            <person name="De Faria S.M."/>
            <person name="Gross E."/>
            <person name="Bueno Dos Reis Junior F."/>
            <person name="Simon M.F."/>
            <person name="Maluk M."/>
            <person name="Odee D.W."/>
            <person name="Kenicer G."/>
            <person name="Young J.P.W."/>
            <person name="Reis V.M."/>
            <person name="Zilli J."/>
            <person name="James E.K."/>
        </authorList>
    </citation>
    <scope>NUCLEOTIDE SEQUENCE [LARGE SCALE GENOMIC DNA]</scope>
    <source>
        <strain evidence="10 11">BR14375</strain>
    </source>
</reference>
<feature type="transmembrane region" description="Helical" evidence="8">
    <location>
        <begin position="327"/>
        <end position="351"/>
    </location>
</feature>
<evidence type="ECO:0000256" key="4">
    <source>
        <dbReference type="ARBA" id="ARBA00022692"/>
    </source>
</evidence>
<dbReference type="PANTHER" id="PTHR45138">
    <property type="entry name" value="REGULATORY COMPONENTS OF SENSORY TRANSDUCTION SYSTEM"/>
    <property type="match status" value="1"/>
</dbReference>
<dbReference type="SUPFAM" id="SSF55073">
    <property type="entry name" value="Nucleotide cyclase"/>
    <property type="match status" value="1"/>
</dbReference>
<keyword evidence="5 8" id="KW-1133">Transmembrane helix</keyword>
<evidence type="ECO:0000256" key="8">
    <source>
        <dbReference type="SAM" id="Phobius"/>
    </source>
</evidence>
<dbReference type="InterPro" id="IPR050469">
    <property type="entry name" value="Diguanylate_Cyclase"/>
</dbReference>
<proteinExistence type="predicted"/>
<evidence type="ECO:0000256" key="5">
    <source>
        <dbReference type="ARBA" id="ARBA00022989"/>
    </source>
</evidence>
<keyword evidence="6 8" id="KW-0472">Membrane</keyword>
<dbReference type="PANTHER" id="PTHR45138:SF9">
    <property type="entry name" value="DIGUANYLATE CYCLASE DGCM-RELATED"/>
    <property type="match status" value="1"/>
</dbReference>
<dbReference type="PROSITE" id="PS50887">
    <property type="entry name" value="GGDEF"/>
    <property type="match status" value="1"/>
</dbReference>
<dbReference type="CDD" id="cd12914">
    <property type="entry name" value="PDC1_DGC_like"/>
    <property type="match status" value="1"/>
</dbReference>
<organism evidence="10 11">
    <name type="scientific">Paraburkholderia phenoliruptrix</name>
    <dbReference type="NCBI Taxonomy" id="252970"/>
    <lineage>
        <taxon>Bacteria</taxon>
        <taxon>Pseudomonadati</taxon>
        <taxon>Pseudomonadota</taxon>
        <taxon>Betaproteobacteria</taxon>
        <taxon>Burkholderiales</taxon>
        <taxon>Burkholderiaceae</taxon>
        <taxon>Paraburkholderia</taxon>
    </lineage>
</organism>
<comment type="catalytic activity">
    <reaction evidence="7">
        <text>2 GTP = 3',3'-c-di-GMP + 2 diphosphate</text>
        <dbReference type="Rhea" id="RHEA:24898"/>
        <dbReference type="ChEBI" id="CHEBI:33019"/>
        <dbReference type="ChEBI" id="CHEBI:37565"/>
        <dbReference type="ChEBI" id="CHEBI:58805"/>
        <dbReference type="EC" id="2.7.7.65"/>
    </reaction>
</comment>
<dbReference type="NCBIfam" id="TIGR00254">
    <property type="entry name" value="GGDEF"/>
    <property type="match status" value="1"/>
</dbReference>
<dbReference type="EMBL" id="JBFPKE010000001">
    <property type="protein sequence ID" value="MEX3749190.1"/>
    <property type="molecule type" value="Genomic_DNA"/>
</dbReference>
<dbReference type="InterPro" id="IPR029787">
    <property type="entry name" value="Nucleotide_cyclase"/>
</dbReference>
<dbReference type="Pfam" id="PF02743">
    <property type="entry name" value="dCache_1"/>
    <property type="match status" value="1"/>
</dbReference>
<evidence type="ECO:0000256" key="7">
    <source>
        <dbReference type="ARBA" id="ARBA00034247"/>
    </source>
</evidence>
<evidence type="ECO:0000313" key="10">
    <source>
        <dbReference type="EMBL" id="MEX3749190.1"/>
    </source>
</evidence>
<name>A0ABV3W7T8_9BURK</name>
<evidence type="ECO:0000313" key="11">
    <source>
        <dbReference type="Proteomes" id="UP001558535"/>
    </source>
</evidence>
<protein>
    <recommendedName>
        <fullName evidence="2">diguanylate cyclase</fullName>
        <ecNumber evidence="2">2.7.7.65</ecNumber>
    </recommendedName>
</protein>
<comment type="subcellular location">
    <subcellularLocation>
        <location evidence="1">Cell membrane</location>
        <topology evidence="1">Multi-pass membrane protein</topology>
    </subcellularLocation>
</comment>
<dbReference type="Pfam" id="PF00990">
    <property type="entry name" value="GGDEF"/>
    <property type="match status" value="1"/>
</dbReference>
<evidence type="ECO:0000256" key="1">
    <source>
        <dbReference type="ARBA" id="ARBA00004651"/>
    </source>
</evidence>
<keyword evidence="11" id="KW-1185">Reference proteome</keyword>
<feature type="domain" description="GGDEF" evidence="9">
    <location>
        <begin position="395"/>
        <end position="531"/>
    </location>
</feature>
<dbReference type="Proteomes" id="UP001558535">
    <property type="component" value="Unassembled WGS sequence"/>
</dbReference>
<dbReference type="CDD" id="cd01949">
    <property type="entry name" value="GGDEF"/>
    <property type="match status" value="1"/>
</dbReference>
<dbReference type="CDD" id="cd12915">
    <property type="entry name" value="PDC2_DGC_like"/>
    <property type="match status" value="1"/>
</dbReference>
<dbReference type="Gene3D" id="3.30.450.20">
    <property type="entry name" value="PAS domain"/>
    <property type="match status" value="2"/>
</dbReference>
<dbReference type="EC" id="2.7.7.65" evidence="2"/>
<keyword evidence="4 8" id="KW-0812">Transmembrane</keyword>
<evidence type="ECO:0000256" key="3">
    <source>
        <dbReference type="ARBA" id="ARBA00022475"/>
    </source>
</evidence>